<keyword evidence="2" id="KW-0677">Repeat</keyword>
<dbReference type="CDD" id="cd00200">
    <property type="entry name" value="WD40"/>
    <property type="match status" value="1"/>
</dbReference>
<proteinExistence type="predicted"/>
<dbReference type="SMART" id="SM00320">
    <property type="entry name" value="WD40"/>
    <property type="match status" value="10"/>
</dbReference>
<dbReference type="InterPro" id="IPR001680">
    <property type="entry name" value="WD40_rpt"/>
</dbReference>
<dbReference type="PRINTS" id="PR00320">
    <property type="entry name" value="GPROTEINBRPT"/>
</dbReference>
<name>A0A197KEG5_9FUNG</name>
<protein>
    <submittedName>
        <fullName evidence="4">HET-E protein</fullName>
    </submittedName>
</protein>
<dbReference type="SUPFAM" id="SSF50978">
    <property type="entry name" value="WD40 repeat-like"/>
    <property type="match status" value="2"/>
</dbReference>
<dbReference type="Gene3D" id="2.130.10.10">
    <property type="entry name" value="YVTN repeat-like/Quinoprotein amine dehydrogenase"/>
    <property type="match status" value="4"/>
</dbReference>
<evidence type="ECO:0000313" key="5">
    <source>
        <dbReference type="Proteomes" id="UP000078512"/>
    </source>
</evidence>
<feature type="repeat" description="WD" evidence="3">
    <location>
        <begin position="94"/>
        <end position="125"/>
    </location>
</feature>
<evidence type="ECO:0000256" key="1">
    <source>
        <dbReference type="ARBA" id="ARBA00022574"/>
    </source>
</evidence>
<gene>
    <name evidence="4" type="ORF">K457DRAFT_1751540</name>
</gene>
<feature type="repeat" description="WD" evidence="3">
    <location>
        <begin position="212"/>
        <end position="253"/>
    </location>
</feature>
<keyword evidence="5" id="KW-1185">Reference proteome</keyword>
<reference evidence="4 5" key="1">
    <citation type="submission" date="2016-05" db="EMBL/GenBank/DDBJ databases">
        <title>Genome sequencing reveals origins of a unique bacterial endosymbiosis in the earliest lineages of terrestrial Fungi.</title>
        <authorList>
            <consortium name="DOE Joint Genome Institute"/>
            <person name="Uehling J."/>
            <person name="Gryganskyi A."/>
            <person name="Hameed K."/>
            <person name="Tschaplinski T."/>
            <person name="Misztal P."/>
            <person name="Wu S."/>
            <person name="Desiro A."/>
            <person name="Vande Pol N."/>
            <person name="Du Z.-Y."/>
            <person name="Zienkiewicz A."/>
            <person name="Zienkiewicz K."/>
            <person name="Morin E."/>
            <person name="Tisserant E."/>
            <person name="Splivallo R."/>
            <person name="Hainaut M."/>
            <person name="Henrissat B."/>
            <person name="Ohm R."/>
            <person name="Kuo A."/>
            <person name="Yan J."/>
            <person name="Lipzen A."/>
            <person name="Nolan M."/>
            <person name="Labutti K."/>
            <person name="Barry K."/>
            <person name="Goldstein A."/>
            <person name="Labbe J."/>
            <person name="Schadt C."/>
            <person name="Tuskan G."/>
            <person name="Grigoriev I."/>
            <person name="Martin F."/>
            <person name="Vilgalys R."/>
            <person name="Bonito G."/>
        </authorList>
    </citation>
    <scope>NUCLEOTIDE SEQUENCE [LARGE SCALE GENOMIC DNA]</scope>
    <source>
        <strain evidence="4 5">AG-77</strain>
    </source>
</reference>
<dbReference type="PROSITE" id="PS50082">
    <property type="entry name" value="WD_REPEATS_2"/>
    <property type="match status" value="9"/>
</dbReference>
<dbReference type="PROSITE" id="PS00678">
    <property type="entry name" value="WD_REPEATS_1"/>
    <property type="match status" value="4"/>
</dbReference>
<feature type="repeat" description="WD" evidence="3">
    <location>
        <begin position="36"/>
        <end position="72"/>
    </location>
</feature>
<feature type="repeat" description="WD" evidence="3">
    <location>
        <begin position="1"/>
        <end position="35"/>
    </location>
</feature>
<dbReference type="AlphaFoldDB" id="A0A197KEG5"/>
<dbReference type="Pfam" id="PF00400">
    <property type="entry name" value="WD40"/>
    <property type="match status" value="9"/>
</dbReference>
<dbReference type="InterPro" id="IPR020472">
    <property type="entry name" value="WD40_PAC1"/>
</dbReference>
<evidence type="ECO:0000256" key="3">
    <source>
        <dbReference type="PROSITE-ProRule" id="PRU00221"/>
    </source>
</evidence>
<dbReference type="Proteomes" id="UP000078512">
    <property type="component" value="Unassembled WGS sequence"/>
</dbReference>
<organism evidence="4 5">
    <name type="scientific">Linnemannia elongata AG-77</name>
    <dbReference type="NCBI Taxonomy" id="1314771"/>
    <lineage>
        <taxon>Eukaryota</taxon>
        <taxon>Fungi</taxon>
        <taxon>Fungi incertae sedis</taxon>
        <taxon>Mucoromycota</taxon>
        <taxon>Mortierellomycotina</taxon>
        <taxon>Mortierellomycetes</taxon>
        <taxon>Mortierellales</taxon>
        <taxon>Mortierellaceae</taxon>
        <taxon>Linnemannia</taxon>
    </lineage>
</organism>
<dbReference type="PROSITE" id="PS50294">
    <property type="entry name" value="WD_REPEATS_REGION"/>
    <property type="match status" value="5"/>
</dbReference>
<feature type="repeat" description="WD" evidence="3">
    <location>
        <begin position="433"/>
        <end position="456"/>
    </location>
</feature>
<keyword evidence="1 3" id="KW-0853">WD repeat</keyword>
<dbReference type="OrthoDB" id="540662at2759"/>
<feature type="repeat" description="WD" evidence="3">
    <location>
        <begin position="345"/>
        <end position="380"/>
    </location>
</feature>
<feature type="repeat" description="WD" evidence="3">
    <location>
        <begin position="380"/>
        <end position="421"/>
    </location>
</feature>
<feature type="non-terminal residue" evidence="4">
    <location>
        <position position="456"/>
    </location>
</feature>
<evidence type="ECO:0000256" key="2">
    <source>
        <dbReference type="ARBA" id="ARBA00022737"/>
    </source>
</evidence>
<feature type="repeat" description="WD" evidence="3">
    <location>
        <begin position="126"/>
        <end position="167"/>
    </location>
</feature>
<feature type="non-terminal residue" evidence="4">
    <location>
        <position position="1"/>
    </location>
</feature>
<evidence type="ECO:0000313" key="4">
    <source>
        <dbReference type="EMBL" id="OAQ35071.1"/>
    </source>
</evidence>
<accession>A0A197KEG5</accession>
<dbReference type="InterPro" id="IPR036322">
    <property type="entry name" value="WD40_repeat_dom_sf"/>
</dbReference>
<dbReference type="PANTHER" id="PTHR22847">
    <property type="entry name" value="WD40 REPEAT PROTEIN"/>
    <property type="match status" value="1"/>
</dbReference>
<sequence>VSSCTFSPNGKFLAAGLNNGDISIYDTATWTRIQVFKGHQKAVTSLAYSPNSQQLLSGSWDNTARLWNSETGLTDLILEGEPNKMRPETLYSEVAFSPTGQQVATASHDKSVRLWDARTGASVFVLTGSAGVFSSFAYSPNGNTIASTGWDETIRIFDTLTGLLVLESGSRDDFIMCLTYSLDGQRIATGSLAGRLQVWEVAATTLELRLKCIEHTHGITSIAFSPDDRWIASSSFDRTVKLWDSRSGALISSFVSHIDCVSCVRFLPTGPYIASASYDRTLRLWEINALRTGFDSHDTADLQFCAAYSPDGQQLITGSQKNPIRQFNANSGEVDFVFPDRLYNIYCLAFSPNGLQLAIGGSEETTVRLWDTHTGAAGHVLGHRGHVDSVEFSPDGRWIASACAEGKVLLWEVGTGQLQAEETIDSGDYGGNTVAYKPGCHQVTSCHGDGAIRLWD</sequence>
<feature type="repeat" description="WD" evidence="3">
    <location>
        <begin position="254"/>
        <end position="288"/>
    </location>
</feature>
<dbReference type="EMBL" id="KV442015">
    <property type="protein sequence ID" value="OAQ35071.1"/>
    <property type="molecule type" value="Genomic_DNA"/>
</dbReference>
<dbReference type="STRING" id="1314771.A0A197KEG5"/>
<dbReference type="PANTHER" id="PTHR22847:SF637">
    <property type="entry name" value="WD REPEAT DOMAIN 5B"/>
    <property type="match status" value="1"/>
</dbReference>
<dbReference type="GO" id="GO:1990234">
    <property type="term" value="C:transferase complex"/>
    <property type="evidence" value="ECO:0007669"/>
    <property type="project" value="UniProtKB-ARBA"/>
</dbReference>
<dbReference type="InterPro" id="IPR015943">
    <property type="entry name" value="WD40/YVTN_repeat-like_dom_sf"/>
</dbReference>
<dbReference type="InterPro" id="IPR019775">
    <property type="entry name" value="WD40_repeat_CS"/>
</dbReference>